<protein>
    <recommendedName>
        <fullName evidence="4">DUF2516 family protein</fullName>
    </recommendedName>
</protein>
<evidence type="ECO:0008006" key="4">
    <source>
        <dbReference type="Google" id="ProtNLM"/>
    </source>
</evidence>
<sequence>MLSGLRQHRGPRHRLFLMATAAPIFFLAARDYINLAVLLVSLAVQAVALIHCLTQRGAGFQALGTLPKGAWAAIIGVCLAITLLLRGSLLIVTMIGVAAALVYMLDVRPGLKDLSDGKGFW</sequence>
<dbReference type="STRING" id="113562.SAMN04489716_7408"/>
<gene>
    <name evidence="2" type="ORF">SAMN04489716_7408</name>
</gene>
<keyword evidence="1" id="KW-1133">Transmembrane helix</keyword>
<reference evidence="2 3" key="1">
    <citation type="submission" date="2016-10" db="EMBL/GenBank/DDBJ databases">
        <authorList>
            <person name="de Groot N.N."/>
        </authorList>
    </citation>
    <scope>NUCLEOTIDE SEQUENCE [LARGE SCALE GENOMIC DNA]</scope>
    <source>
        <strain evidence="2 3">DSM 43941</strain>
    </source>
</reference>
<keyword evidence="1" id="KW-0472">Membrane</keyword>
<evidence type="ECO:0000313" key="2">
    <source>
        <dbReference type="EMBL" id="SDT75771.1"/>
    </source>
</evidence>
<organism evidence="2 3">
    <name type="scientific">Actinoplanes derwentensis</name>
    <dbReference type="NCBI Taxonomy" id="113562"/>
    <lineage>
        <taxon>Bacteria</taxon>
        <taxon>Bacillati</taxon>
        <taxon>Actinomycetota</taxon>
        <taxon>Actinomycetes</taxon>
        <taxon>Micromonosporales</taxon>
        <taxon>Micromonosporaceae</taxon>
        <taxon>Actinoplanes</taxon>
    </lineage>
</organism>
<feature type="transmembrane region" description="Helical" evidence="1">
    <location>
        <begin position="35"/>
        <end position="53"/>
    </location>
</feature>
<dbReference type="EMBL" id="LT629758">
    <property type="protein sequence ID" value="SDT75771.1"/>
    <property type="molecule type" value="Genomic_DNA"/>
</dbReference>
<name>A0A1H2CZB5_9ACTN</name>
<keyword evidence="3" id="KW-1185">Reference proteome</keyword>
<evidence type="ECO:0000313" key="3">
    <source>
        <dbReference type="Proteomes" id="UP000198688"/>
    </source>
</evidence>
<proteinExistence type="predicted"/>
<keyword evidence="1" id="KW-0812">Transmembrane</keyword>
<dbReference type="Pfam" id="PF10724">
    <property type="entry name" value="DUF2516"/>
    <property type="match status" value="1"/>
</dbReference>
<dbReference type="AlphaFoldDB" id="A0A1H2CZB5"/>
<evidence type="ECO:0000256" key="1">
    <source>
        <dbReference type="SAM" id="Phobius"/>
    </source>
</evidence>
<accession>A0A1H2CZB5</accession>
<dbReference type="InterPro" id="IPR019662">
    <property type="entry name" value="DUF2516"/>
</dbReference>
<dbReference type="Proteomes" id="UP000198688">
    <property type="component" value="Chromosome I"/>
</dbReference>
<feature type="transmembrane region" description="Helical" evidence="1">
    <location>
        <begin position="65"/>
        <end position="83"/>
    </location>
</feature>